<dbReference type="OrthoDB" id="9762169at2"/>
<keyword evidence="3" id="KW-0808">Transferase</keyword>
<evidence type="ECO:0000256" key="7">
    <source>
        <dbReference type="SAM" id="MobiDB-lite"/>
    </source>
</evidence>
<feature type="transmembrane region" description="Helical" evidence="8">
    <location>
        <begin position="323"/>
        <end position="346"/>
    </location>
</feature>
<dbReference type="PROSITE" id="PS50011">
    <property type="entry name" value="PROTEIN_KINASE_DOM"/>
    <property type="match status" value="1"/>
</dbReference>
<keyword evidence="8" id="KW-0472">Membrane</keyword>
<evidence type="ECO:0000256" key="5">
    <source>
        <dbReference type="ARBA" id="ARBA00022777"/>
    </source>
</evidence>
<dbReference type="Gene3D" id="1.10.510.10">
    <property type="entry name" value="Transferase(Phosphotransferase) domain 1"/>
    <property type="match status" value="1"/>
</dbReference>
<dbReference type="PANTHER" id="PTHR43289">
    <property type="entry name" value="MITOGEN-ACTIVATED PROTEIN KINASE KINASE KINASE 20-RELATED"/>
    <property type="match status" value="1"/>
</dbReference>
<evidence type="ECO:0000259" key="9">
    <source>
        <dbReference type="PROSITE" id="PS50011"/>
    </source>
</evidence>
<gene>
    <name evidence="10" type="ORF">DSM100238_1733</name>
</gene>
<accession>A0A6A2V664</accession>
<dbReference type="CDD" id="cd14014">
    <property type="entry name" value="STKc_PknB_like"/>
    <property type="match status" value="1"/>
</dbReference>
<keyword evidence="8" id="KW-1133">Transmembrane helix</keyword>
<dbReference type="EC" id="2.7.11.1" evidence="1"/>
<proteinExistence type="predicted"/>
<keyword evidence="4" id="KW-0547">Nucleotide-binding</keyword>
<dbReference type="InterPro" id="IPR011009">
    <property type="entry name" value="Kinase-like_dom_sf"/>
</dbReference>
<dbReference type="RefSeq" id="WP_152356253.1">
    <property type="nucleotide sequence ID" value="NZ_JBHLXF010000005.1"/>
</dbReference>
<evidence type="ECO:0000256" key="1">
    <source>
        <dbReference type="ARBA" id="ARBA00012513"/>
    </source>
</evidence>
<reference evidence="10 11" key="1">
    <citation type="submission" date="2019-09" db="EMBL/GenBank/DDBJ databases">
        <title>Characterization of the phylogenetic diversity of two novel species belonging to the genus Bifidobacterium: Bifidobacterium cebidarum sp. nov. and Bifidobacterium leontopitheci sp. nov.</title>
        <authorList>
            <person name="Lugli G.A."/>
            <person name="Duranti S."/>
            <person name="Milani C."/>
            <person name="Turroni F."/>
            <person name="Ventura M."/>
        </authorList>
    </citation>
    <scope>NUCLEOTIDE SEQUENCE [LARGE SCALE GENOMIC DNA]</scope>
    <source>
        <strain evidence="10 11">DSM 100238</strain>
    </source>
</reference>
<name>A0A6A2V664_9BIFI</name>
<evidence type="ECO:0000256" key="2">
    <source>
        <dbReference type="ARBA" id="ARBA00022527"/>
    </source>
</evidence>
<dbReference type="PANTHER" id="PTHR43289:SF6">
    <property type="entry name" value="SERINE_THREONINE-PROTEIN KINASE NEKL-3"/>
    <property type="match status" value="1"/>
</dbReference>
<keyword evidence="2" id="KW-0723">Serine/threonine-protein kinase</keyword>
<dbReference type="InterPro" id="IPR000719">
    <property type="entry name" value="Prot_kinase_dom"/>
</dbReference>
<comment type="caution">
    <text evidence="10">The sequence shown here is derived from an EMBL/GenBank/DDBJ whole genome shotgun (WGS) entry which is preliminary data.</text>
</comment>
<feature type="domain" description="Protein kinase" evidence="9">
    <location>
        <begin position="12"/>
        <end position="276"/>
    </location>
</feature>
<dbReference type="GO" id="GO:0004674">
    <property type="term" value="F:protein serine/threonine kinase activity"/>
    <property type="evidence" value="ECO:0007669"/>
    <property type="project" value="UniProtKB-KW"/>
</dbReference>
<evidence type="ECO:0000256" key="3">
    <source>
        <dbReference type="ARBA" id="ARBA00022679"/>
    </source>
</evidence>
<dbReference type="PROSITE" id="PS00108">
    <property type="entry name" value="PROTEIN_KINASE_ST"/>
    <property type="match status" value="1"/>
</dbReference>
<evidence type="ECO:0000256" key="8">
    <source>
        <dbReference type="SAM" id="Phobius"/>
    </source>
</evidence>
<keyword evidence="5 10" id="KW-0418">Kinase</keyword>
<organism evidence="10 11">
    <name type="scientific">Bifidobacterium apri</name>
    <dbReference type="NCBI Taxonomy" id="1769423"/>
    <lineage>
        <taxon>Bacteria</taxon>
        <taxon>Bacillati</taxon>
        <taxon>Actinomycetota</taxon>
        <taxon>Actinomycetes</taxon>
        <taxon>Bifidobacteriales</taxon>
        <taxon>Bifidobacteriaceae</taxon>
        <taxon>Bifidobacterium</taxon>
    </lineage>
</organism>
<dbReference type="CDD" id="cd00146">
    <property type="entry name" value="PKD"/>
    <property type="match status" value="1"/>
</dbReference>
<keyword evidence="6" id="KW-0067">ATP-binding</keyword>
<dbReference type="EMBL" id="WBSO01000019">
    <property type="protein sequence ID" value="KAB8293678.1"/>
    <property type="molecule type" value="Genomic_DNA"/>
</dbReference>
<sequence>MRLRPPAQIPGFTPIKQLGAGSEADVYLYQQHSPTRQVAIKISKQTLDPQAEADIRTEANLMAQVSAHPFILSVFGSGVTADGRGYTVFEYAPGGNYKTFLEHDRLTADQMLTVGIELASALFTAHRSGIVHRDIKPGNILLNAQHMPLLADFGIAGSIYGGPGVGFTIAWAAPEVLLCSGGGNEASDIFSLGATLFALVTGKSPYEYAYAGQLGDARGEHRAKLLQAIVSDTPLPALDCPEIPTPVERVLHKALSYKPEDRYYSALEFARAMQRVQREVYGHATRTTIEGEPDFPSDMRQRPATVVKPVEQTRTPSSWVRPLAVTLAVVAAVAAVVLVFVVVVVPHMDDASDTARVQVHGSAPASSADSHREDNPDSSISTASVPSVSDLAGVYSATGDKVTFTWTNPSPQDGDSYAWSPVGDANGSTNTLGTVTDSTSVEVDASDGAQTCIQVSLIRKNRQMSDTPAIACATRP</sequence>
<dbReference type="Proteomes" id="UP000440041">
    <property type="component" value="Unassembled WGS sequence"/>
</dbReference>
<keyword evidence="11" id="KW-1185">Reference proteome</keyword>
<keyword evidence="8" id="KW-0812">Transmembrane</keyword>
<dbReference type="Pfam" id="PF00069">
    <property type="entry name" value="Pkinase"/>
    <property type="match status" value="1"/>
</dbReference>
<dbReference type="SUPFAM" id="SSF56112">
    <property type="entry name" value="Protein kinase-like (PK-like)"/>
    <property type="match status" value="1"/>
</dbReference>
<dbReference type="SMART" id="SM00220">
    <property type="entry name" value="S_TKc"/>
    <property type="match status" value="1"/>
</dbReference>
<feature type="region of interest" description="Disordered" evidence="7">
    <location>
        <begin position="355"/>
        <end position="384"/>
    </location>
</feature>
<evidence type="ECO:0000313" key="10">
    <source>
        <dbReference type="EMBL" id="KAB8293678.1"/>
    </source>
</evidence>
<evidence type="ECO:0000256" key="6">
    <source>
        <dbReference type="ARBA" id="ARBA00022840"/>
    </source>
</evidence>
<dbReference type="GO" id="GO:0005524">
    <property type="term" value="F:ATP binding"/>
    <property type="evidence" value="ECO:0007669"/>
    <property type="project" value="UniProtKB-KW"/>
</dbReference>
<evidence type="ECO:0000256" key="4">
    <source>
        <dbReference type="ARBA" id="ARBA00022741"/>
    </source>
</evidence>
<evidence type="ECO:0000313" key="11">
    <source>
        <dbReference type="Proteomes" id="UP000440041"/>
    </source>
</evidence>
<dbReference type="InterPro" id="IPR008271">
    <property type="entry name" value="Ser/Thr_kinase_AS"/>
</dbReference>
<protein>
    <recommendedName>
        <fullName evidence="1">non-specific serine/threonine protein kinase</fullName>
        <ecNumber evidence="1">2.7.11.1</ecNumber>
    </recommendedName>
</protein>
<dbReference type="AlphaFoldDB" id="A0A6A2V664"/>